<evidence type="ECO:0000256" key="11">
    <source>
        <dbReference type="ARBA" id="ARBA00023180"/>
    </source>
</evidence>
<dbReference type="AlphaFoldDB" id="A0ABD3JYT5"/>
<dbReference type="InterPro" id="IPR046956">
    <property type="entry name" value="RLP23-like"/>
</dbReference>
<dbReference type="InterPro" id="IPR032675">
    <property type="entry name" value="LRR_dom_sf"/>
</dbReference>
<comment type="caution">
    <text evidence="15">The sequence shown here is derived from an EMBL/GenBank/DDBJ whole genome shotgun (WGS) entry which is preliminary data.</text>
</comment>
<keyword evidence="16" id="KW-1185">Reference proteome</keyword>
<dbReference type="Pfam" id="PF00560">
    <property type="entry name" value="LRR_1"/>
    <property type="match status" value="7"/>
</dbReference>
<evidence type="ECO:0000256" key="1">
    <source>
        <dbReference type="ARBA" id="ARBA00004251"/>
    </source>
</evidence>
<keyword evidence="8 12" id="KW-1133">Transmembrane helix</keyword>
<organism evidence="15 16">
    <name type="scientific">Eucalyptus globulus</name>
    <name type="common">Tasmanian blue gum</name>
    <dbReference type="NCBI Taxonomy" id="34317"/>
    <lineage>
        <taxon>Eukaryota</taxon>
        <taxon>Viridiplantae</taxon>
        <taxon>Streptophyta</taxon>
        <taxon>Embryophyta</taxon>
        <taxon>Tracheophyta</taxon>
        <taxon>Spermatophyta</taxon>
        <taxon>Magnoliopsida</taxon>
        <taxon>eudicotyledons</taxon>
        <taxon>Gunneridae</taxon>
        <taxon>Pentapetalae</taxon>
        <taxon>rosids</taxon>
        <taxon>malvids</taxon>
        <taxon>Myrtales</taxon>
        <taxon>Myrtaceae</taxon>
        <taxon>Myrtoideae</taxon>
        <taxon>Eucalypteae</taxon>
        <taxon>Eucalyptus</taxon>
    </lineage>
</organism>
<dbReference type="InterPro" id="IPR055414">
    <property type="entry name" value="LRR_R13L4/SHOC2-like"/>
</dbReference>
<proteinExistence type="inferred from homology"/>
<dbReference type="Pfam" id="PF23598">
    <property type="entry name" value="LRR_14"/>
    <property type="match status" value="1"/>
</dbReference>
<keyword evidence="3" id="KW-1003">Cell membrane</keyword>
<dbReference type="PANTHER" id="PTHR48063:SF112">
    <property type="entry name" value="RECEPTOR LIKE PROTEIN 30-LIKE"/>
    <property type="match status" value="1"/>
</dbReference>
<reference evidence="15 16" key="1">
    <citation type="submission" date="2024-11" db="EMBL/GenBank/DDBJ databases">
        <title>Chromosome-level genome assembly of Eucalyptus globulus Labill. provides insights into its genome evolution.</title>
        <authorList>
            <person name="Li X."/>
        </authorList>
    </citation>
    <scope>NUCLEOTIDE SEQUENCE [LARGE SCALE GENOMIC DNA]</scope>
    <source>
        <strain evidence="15">CL2024</strain>
        <tissue evidence="15">Fresh tender leaves</tissue>
    </source>
</reference>
<evidence type="ECO:0000256" key="5">
    <source>
        <dbReference type="ARBA" id="ARBA00022692"/>
    </source>
</evidence>
<evidence type="ECO:0000256" key="8">
    <source>
        <dbReference type="ARBA" id="ARBA00022989"/>
    </source>
</evidence>
<dbReference type="Pfam" id="PF08263">
    <property type="entry name" value="LRRNT_2"/>
    <property type="match status" value="1"/>
</dbReference>
<dbReference type="InterPro" id="IPR013210">
    <property type="entry name" value="LRR_N_plant-typ"/>
</dbReference>
<keyword evidence="4" id="KW-0433">Leucine-rich repeat</keyword>
<feature type="domain" description="Disease resistance R13L4/SHOC-2-like LRR" evidence="14">
    <location>
        <begin position="342"/>
        <end position="534"/>
    </location>
</feature>
<dbReference type="PANTHER" id="PTHR48063">
    <property type="entry name" value="LRR RECEPTOR-LIKE KINASE"/>
    <property type="match status" value="1"/>
</dbReference>
<keyword evidence="5 12" id="KW-0812">Transmembrane</keyword>
<evidence type="ECO:0000259" key="13">
    <source>
        <dbReference type="Pfam" id="PF08263"/>
    </source>
</evidence>
<protein>
    <recommendedName>
        <fullName evidence="17">Leucine-rich repeat-containing N-terminal plant-type domain-containing protein</fullName>
    </recommendedName>
</protein>
<dbReference type="PROSITE" id="PS51450">
    <property type="entry name" value="LRR"/>
    <property type="match status" value="1"/>
</dbReference>
<dbReference type="Proteomes" id="UP001634007">
    <property type="component" value="Unassembled WGS sequence"/>
</dbReference>
<evidence type="ECO:0000256" key="3">
    <source>
        <dbReference type="ARBA" id="ARBA00022475"/>
    </source>
</evidence>
<dbReference type="SMART" id="SM00369">
    <property type="entry name" value="LRR_TYP"/>
    <property type="match status" value="10"/>
</dbReference>
<evidence type="ECO:0000313" key="15">
    <source>
        <dbReference type="EMBL" id="KAL3731324.1"/>
    </source>
</evidence>
<dbReference type="Pfam" id="PF13855">
    <property type="entry name" value="LRR_8"/>
    <property type="match status" value="1"/>
</dbReference>
<evidence type="ECO:0008006" key="17">
    <source>
        <dbReference type="Google" id="ProtNLM"/>
    </source>
</evidence>
<name>A0ABD3JYT5_EUCGL</name>
<evidence type="ECO:0000256" key="9">
    <source>
        <dbReference type="ARBA" id="ARBA00023136"/>
    </source>
</evidence>
<evidence type="ECO:0000313" key="16">
    <source>
        <dbReference type="Proteomes" id="UP001634007"/>
    </source>
</evidence>
<keyword evidence="6" id="KW-0732">Signal</keyword>
<dbReference type="InterPro" id="IPR001611">
    <property type="entry name" value="Leu-rich_rpt"/>
</dbReference>
<evidence type="ECO:0000256" key="6">
    <source>
        <dbReference type="ARBA" id="ARBA00022729"/>
    </source>
</evidence>
<keyword evidence="9 12" id="KW-0472">Membrane</keyword>
<dbReference type="EMBL" id="JBJKBG010000007">
    <property type="protein sequence ID" value="KAL3731324.1"/>
    <property type="molecule type" value="Genomic_DNA"/>
</dbReference>
<dbReference type="FunFam" id="3.80.10.10:FF:000095">
    <property type="entry name" value="LRR receptor-like serine/threonine-protein kinase GSO1"/>
    <property type="match status" value="2"/>
</dbReference>
<feature type="transmembrane region" description="Helical" evidence="12">
    <location>
        <begin position="932"/>
        <end position="954"/>
    </location>
</feature>
<evidence type="ECO:0000256" key="2">
    <source>
        <dbReference type="ARBA" id="ARBA00009592"/>
    </source>
</evidence>
<gene>
    <name evidence="15" type="ORF">ACJRO7_028232</name>
</gene>
<comment type="similarity">
    <text evidence="2">Belongs to the RLP family.</text>
</comment>
<evidence type="ECO:0000256" key="7">
    <source>
        <dbReference type="ARBA" id="ARBA00022737"/>
    </source>
</evidence>
<evidence type="ECO:0000256" key="12">
    <source>
        <dbReference type="SAM" id="Phobius"/>
    </source>
</evidence>
<keyword evidence="10" id="KW-0675">Receptor</keyword>
<comment type="subcellular location">
    <subcellularLocation>
        <location evidence="1">Cell membrane</location>
        <topology evidence="1">Single-pass type I membrane protein</topology>
    </subcellularLocation>
</comment>
<dbReference type="FunFam" id="3.80.10.10:FF:000111">
    <property type="entry name" value="LRR receptor-like serine/threonine-protein kinase ERECTA"/>
    <property type="match status" value="1"/>
</dbReference>
<dbReference type="InterPro" id="IPR003591">
    <property type="entry name" value="Leu-rich_rpt_typical-subtyp"/>
</dbReference>
<dbReference type="GO" id="GO:0005886">
    <property type="term" value="C:plasma membrane"/>
    <property type="evidence" value="ECO:0007669"/>
    <property type="project" value="UniProtKB-SubCell"/>
</dbReference>
<dbReference type="SMART" id="SM00365">
    <property type="entry name" value="LRR_SD22"/>
    <property type="match status" value="6"/>
</dbReference>
<feature type="domain" description="Leucine-rich repeat-containing N-terminal plant-type" evidence="13">
    <location>
        <begin position="74"/>
        <end position="110"/>
    </location>
</feature>
<evidence type="ECO:0000256" key="10">
    <source>
        <dbReference type="ARBA" id="ARBA00023170"/>
    </source>
</evidence>
<dbReference type="SUPFAM" id="SSF52058">
    <property type="entry name" value="L domain-like"/>
    <property type="match status" value="2"/>
</dbReference>
<dbReference type="PRINTS" id="PR00019">
    <property type="entry name" value="LEURICHRPT"/>
</dbReference>
<accession>A0ABD3JYT5</accession>
<keyword evidence="11" id="KW-0325">Glycoprotein</keyword>
<dbReference type="Gene3D" id="3.80.10.10">
    <property type="entry name" value="Ribonuclease Inhibitor"/>
    <property type="match status" value="4"/>
</dbReference>
<dbReference type="SUPFAM" id="SSF52047">
    <property type="entry name" value="RNI-like"/>
    <property type="match status" value="1"/>
</dbReference>
<keyword evidence="7" id="KW-0677">Repeat</keyword>
<sequence length="1022" mass="113495">MSNVLFSMKFNQDLPKTHVTIKRRKYTAFPNPILSKAMASAPAFAPLILWTLLVFQSFEFGHSEAFANVSCFGTEREALLKFKQGLIDHSKRLSSWTSKDCCEWKGVKCSKKTGHIFKLDLRNPCFETSPNGYISCLDKSSLAGKIHASLAELKHLKYLDLSLNKFSKQKIPQFFGTLQRLEYLNLSSAGFDGNIPHHLGNLSNLQYLDLASRFGEGSLTTNNLQWVSKLSSLKYFHLSSIDLGKSKDWFSSINMLSSLQSLQLKDCSLEKLPHSLSVNFTSLIFLDLSGNSINSIIPPWFYNFSKLEHIDLRANHLKGAFPRTLFDNNQQLSFLDVSHNFLGGQILKNFSSLYKLHELRLASNNFDGDVGSIIRGPLESAQSNLRICDFTANNFSGFLPSQLGSFKDLECLSLSRNLIWGPIPVTLGELSSLTKLDLSHNKLSGNIPVSIGRLSNLEVLDITNNSLNGVVSESHFANLTSLTHLSTSSNELVLSFDPAWVPPFQVQWINMSGCDVGPKFPLWLQTQRNISNLYMSNANISDEIPNWLSDILLNVIVLDLSNNMLKGPISRMDGNKMQLLRFLILSGNSLSGSIPDSLCAMGNLLYLDLSKNQLSGTLPLCLKKLEALEWILLGDNRLSGHFTNSFCHLKQLQVLVLHRNGFDKVLPKCLSNLTYLLLLDLSDNDFTGEIPPFGQHSQLLSLIDLEKNSFTGSIPSQLCQLSSLHFLSLAQNNISGSIPLCFGGLLSMVGDTSDQPYWLDMPSINVLVNTKGTSQMYSKTLQFFYSIDLSANNLNGKIPEELTRLVELQNLNLSQNNLSGKIPSNIGNLKNLESLDLSNNGISGRIPPSISSVDFLSCLNLSFNNLSGPIPSSSHLRTVDDESVYRGNDGLCGAPLSKVCPGDEQHPNIDGQDGDFRNGGEPNVGNLDIHNWFYAGLGPGFTIGFLGFCSALHFKQSWRISSFQAMDRIIGKLMISRTITTLRFKRAFQSTCKVLIMYMTCCRKGDYQIWASGTTPSMKQHS</sequence>
<evidence type="ECO:0000259" key="14">
    <source>
        <dbReference type="Pfam" id="PF23598"/>
    </source>
</evidence>
<evidence type="ECO:0000256" key="4">
    <source>
        <dbReference type="ARBA" id="ARBA00022614"/>
    </source>
</evidence>